<feature type="domain" description="RecF/RecN/SMC N-terminal" evidence="11">
    <location>
        <begin position="1"/>
        <end position="511"/>
    </location>
</feature>
<dbReference type="GO" id="GO:0009432">
    <property type="term" value="P:SOS response"/>
    <property type="evidence" value="ECO:0007669"/>
    <property type="project" value="TreeGrafter"/>
</dbReference>
<evidence type="ECO:0000256" key="8">
    <source>
        <dbReference type="ARBA" id="ARBA00033408"/>
    </source>
</evidence>
<keyword evidence="6" id="KW-0067">ATP-binding</keyword>
<dbReference type="SUPFAM" id="SSF52540">
    <property type="entry name" value="P-loop containing nucleoside triphosphate hydrolases"/>
    <property type="match status" value="1"/>
</dbReference>
<keyword evidence="13" id="KW-1185">Reference proteome</keyword>
<dbReference type="InterPro" id="IPR003395">
    <property type="entry name" value="RecF/RecN/SMC_N"/>
</dbReference>
<dbReference type="GO" id="GO:0043590">
    <property type="term" value="C:bacterial nucleoid"/>
    <property type="evidence" value="ECO:0007669"/>
    <property type="project" value="TreeGrafter"/>
</dbReference>
<evidence type="ECO:0000256" key="9">
    <source>
        <dbReference type="PIRNR" id="PIRNR003128"/>
    </source>
</evidence>
<keyword evidence="5 9" id="KW-0227">DNA damage</keyword>
<keyword evidence="7 9" id="KW-0234">DNA repair</keyword>
<organism evidence="12 13">
    <name type="scientific">Sporolituus thermophilus DSM 23256</name>
    <dbReference type="NCBI Taxonomy" id="1123285"/>
    <lineage>
        <taxon>Bacteria</taxon>
        <taxon>Bacillati</taxon>
        <taxon>Bacillota</taxon>
        <taxon>Negativicutes</taxon>
        <taxon>Selenomonadales</taxon>
        <taxon>Sporomusaceae</taxon>
        <taxon>Sporolituus</taxon>
    </lineage>
</organism>
<evidence type="ECO:0000256" key="4">
    <source>
        <dbReference type="ARBA" id="ARBA00022741"/>
    </source>
</evidence>
<dbReference type="RefSeq" id="WP_093687642.1">
    <property type="nucleotide sequence ID" value="NZ_FNBU01000002.1"/>
</dbReference>
<dbReference type="STRING" id="1123285.SAMN05660235_00428"/>
<keyword evidence="4" id="KW-0547">Nucleotide-binding</keyword>
<gene>
    <name evidence="12" type="ORF">SAMN05660235_00428</name>
</gene>
<evidence type="ECO:0000313" key="12">
    <source>
        <dbReference type="EMBL" id="SDF09663.1"/>
    </source>
</evidence>
<dbReference type="GO" id="GO:0006310">
    <property type="term" value="P:DNA recombination"/>
    <property type="evidence" value="ECO:0007669"/>
    <property type="project" value="InterPro"/>
</dbReference>
<evidence type="ECO:0000256" key="5">
    <source>
        <dbReference type="ARBA" id="ARBA00022763"/>
    </source>
</evidence>
<dbReference type="Gene3D" id="3.40.50.300">
    <property type="entry name" value="P-loop containing nucleotide triphosphate hydrolases"/>
    <property type="match status" value="2"/>
</dbReference>
<evidence type="ECO:0000313" key="13">
    <source>
        <dbReference type="Proteomes" id="UP000243333"/>
    </source>
</evidence>
<dbReference type="InterPro" id="IPR027417">
    <property type="entry name" value="P-loop_NTPase"/>
</dbReference>
<dbReference type="GO" id="GO:0005524">
    <property type="term" value="F:ATP binding"/>
    <property type="evidence" value="ECO:0007669"/>
    <property type="project" value="UniProtKB-KW"/>
</dbReference>
<keyword evidence="10" id="KW-0175">Coiled coil</keyword>
<dbReference type="Proteomes" id="UP000243333">
    <property type="component" value="Unassembled WGS sequence"/>
</dbReference>
<dbReference type="FunFam" id="3.40.50.300:FF:000356">
    <property type="entry name" value="DNA repair protein RecN"/>
    <property type="match status" value="1"/>
</dbReference>
<evidence type="ECO:0000259" key="11">
    <source>
        <dbReference type="Pfam" id="PF02463"/>
    </source>
</evidence>
<dbReference type="FunFam" id="3.40.50.300:FF:000319">
    <property type="entry name" value="DNA repair protein RecN"/>
    <property type="match status" value="1"/>
</dbReference>
<dbReference type="Pfam" id="PF02463">
    <property type="entry name" value="SMC_N"/>
    <property type="match status" value="1"/>
</dbReference>
<comment type="similarity">
    <text evidence="2 9">Belongs to the RecN family.</text>
</comment>
<protein>
    <recommendedName>
        <fullName evidence="3 9">DNA repair protein RecN</fullName>
    </recommendedName>
    <alternativeName>
        <fullName evidence="8 9">Recombination protein N</fullName>
    </alternativeName>
</protein>
<comment type="function">
    <text evidence="1 9">May be involved in recombinational repair of damaged DNA.</text>
</comment>
<dbReference type="EMBL" id="FNBU01000002">
    <property type="protein sequence ID" value="SDF09663.1"/>
    <property type="molecule type" value="Genomic_DNA"/>
</dbReference>
<dbReference type="CDD" id="cd03241">
    <property type="entry name" value="ABC_RecN"/>
    <property type="match status" value="2"/>
</dbReference>
<proteinExistence type="inferred from homology"/>
<name>A0A1G7IAL2_9FIRM</name>
<evidence type="ECO:0000256" key="10">
    <source>
        <dbReference type="SAM" id="Coils"/>
    </source>
</evidence>
<dbReference type="PIRSF" id="PIRSF003128">
    <property type="entry name" value="RecN"/>
    <property type="match status" value="1"/>
</dbReference>
<dbReference type="GO" id="GO:0006281">
    <property type="term" value="P:DNA repair"/>
    <property type="evidence" value="ECO:0007669"/>
    <property type="project" value="UniProtKB-KW"/>
</dbReference>
<evidence type="ECO:0000256" key="2">
    <source>
        <dbReference type="ARBA" id="ARBA00009441"/>
    </source>
</evidence>
<sequence length="570" mass="63127">MLKSLTVTNFALIDQAQVEFAPGLNILTGETGAGKSILIDALNTLLGSRTSTDLIRSGCEYFRVEAVFEIGAAGGVAALLEEQGIPVEEGQLIISRRYTRSGKNTIIVNGCQVPLSVLRELGGKLVDMHGQHENQTMLRPDSYLTLVDGSDPRIEAKLGEYSQIYQEWTGVRDELLKAEKLARERMQRLDMLNWQTEEIAAACLKPGEDEALDQEIRVLANAEKIATALSRAYTLLQQGPKGGGGVLPLLADAKRELETAARFDPRIQKQADIITEAFYQLEEAAGDIRRHSETIDFEPRRLDQLQERQDLIQKLKKKYGATINEVLAYYQQALSELAVLTHFDEHMAELSARKQRLEERARQAADELDALRQRAAKQLAAEVSRHLQDLGMPKARFVVQITKTAQLAPRGCNEAMLLFSANPGEEPKPLHKVASGGELSRIALAVKTVCASRDEAGVMVFDEVDAGIGGQTAQMVAEKIALVAADKQVLCITHLPQLACMADHHILIRKEVEQERTTTRVQALDETERVLELTRMVAGDNLTDLAIENAREMVALAKRKKEKWKNKAQA</sequence>
<dbReference type="AlphaFoldDB" id="A0A1G7IAL2"/>
<evidence type="ECO:0000256" key="6">
    <source>
        <dbReference type="ARBA" id="ARBA00022840"/>
    </source>
</evidence>
<dbReference type="NCBIfam" id="TIGR00634">
    <property type="entry name" value="recN"/>
    <property type="match status" value="1"/>
</dbReference>
<dbReference type="InterPro" id="IPR004604">
    <property type="entry name" value="DNA_recomb/repair_RecN"/>
</dbReference>
<evidence type="ECO:0000256" key="3">
    <source>
        <dbReference type="ARBA" id="ARBA00021315"/>
    </source>
</evidence>
<accession>A0A1G7IAL2</accession>
<dbReference type="PANTHER" id="PTHR11059">
    <property type="entry name" value="DNA REPAIR PROTEIN RECN"/>
    <property type="match status" value="1"/>
</dbReference>
<reference evidence="13" key="1">
    <citation type="submission" date="2016-10" db="EMBL/GenBank/DDBJ databases">
        <authorList>
            <person name="Varghese N."/>
            <person name="Submissions S."/>
        </authorList>
    </citation>
    <scope>NUCLEOTIDE SEQUENCE [LARGE SCALE GENOMIC DNA]</scope>
    <source>
        <strain evidence="13">DSM 23256</strain>
    </source>
</reference>
<feature type="coiled-coil region" evidence="10">
    <location>
        <begin position="340"/>
        <end position="381"/>
    </location>
</feature>
<evidence type="ECO:0000256" key="7">
    <source>
        <dbReference type="ARBA" id="ARBA00023204"/>
    </source>
</evidence>
<evidence type="ECO:0000256" key="1">
    <source>
        <dbReference type="ARBA" id="ARBA00003618"/>
    </source>
</evidence>
<dbReference type="OrthoDB" id="9806954at2"/>
<dbReference type="PANTHER" id="PTHR11059:SF0">
    <property type="entry name" value="DNA REPAIR PROTEIN RECN"/>
    <property type="match status" value="1"/>
</dbReference>